<dbReference type="InterPro" id="IPR029052">
    <property type="entry name" value="Metallo-depent_PP-like"/>
</dbReference>
<dbReference type="Proteomes" id="UP000315167">
    <property type="component" value="Unassembled WGS sequence"/>
</dbReference>
<evidence type="ECO:0000313" key="2">
    <source>
        <dbReference type="Proteomes" id="UP000315167"/>
    </source>
</evidence>
<dbReference type="RefSeq" id="WP_144898478.1">
    <property type="nucleotide sequence ID" value="NZ_VLKN01000002.1"/>
</dbReference>
<accession>A0A562LAX5</accession>
<proteinExistence type="predicted"/>
<protein>
    <submittedName>
        <fullName evidence="1">Uncharacterized protein</fullName>
    </submittedName>
</protein>
<dbReference type="SUPFAM" id="SSF56300">
    <property type="entry name" value="Metallo-dependent phosphatases"/>
    <property type="match status" value="1"/>
</dbReference>
<organism evidence="1 2">
    <name type="scientific">Luteimonas cucumeris</name>
    <dbReference type="NCBI Taxonomy" id="985012"/>
    <lineage>
        <taxon>Bacteria</taxon>
        <taxon>Pseudomonadati</taxon>
        <taxon>Pseudomonadota</taxon>
        <taxon>Gammaproteobacteria</taxon>
        <taxon>Lysobacterales</taxon>
        <taxon>Lysobacteraceae</taxon>
        <taxon>Luteimonas</taxon>
    </lineage>
</organism>
<keyword evidence="2" id="KW-1185">Reference proteome</keyword>
<name>A0A562LAX5_9GAMM</name>
<dbReference type="AlphaFoldDB" id="A0A562LAX5"/>
<comment type="caution">
    <text evidence="1">The sequence shown here is derived from an EMBL/GenBank/DDBJ whole genome shotgun (WGS) entry which is preliminary data.</text>
</comment>
<sequence length="378" mass="42265">MSITDDELVAALSEHGSNRKAAAALGMNVRTIERRRSALSLKGWSPQHDMQHTVPDGFTVGGVSTLYRDGAPILQWVKSRQDSEQVRRMIDGIMSGLCAEIPRVKPTKAPKQKPDGLLNAYIVTDYHLGMLAWGEETGADWDTTIAEDMLVAWFAQAMAEAPDAEVGLLAQLGDFLHWDGWDAVTPASKHLLDADTRFPKLVEVAARACKRIILMMLEKHHRVHVIMAEGNHDPTSSVWLRSLCQAMFHDEPRVTVDMRPDPYYCYEHGQTALFFHHGHKKRLAGIDATFAAKFREVFGRTTRAYGHMGHLHHVEVKETSLMVVEQHRTLAAPDAYASRGGWLSGRDAQVITYDKVYGERTRRTIPAQLVADQLARAA</sequence>
<dbReference type="OrthoDB" id="9067438at2"/>
<dbReference type="EMBL" id="VLKN01000002">
    <property type="protein sequence ID" value="TWI04822.1"/>
    <property type="molecule type" value="Genomic_DNA"/>
</dbReference>
<reference evidence="1 2" key="1">
    <citation type="journal article" date="2015" name="Stand. Genomic Sci.">
        <title>Genomic Encyclopedia of Bacterial and Archaeal Type Strains, Phase III: the genomes of soil and plant-associated and newly described type strains.</title>
        <authorList>
            <person name="Whitman W.B."/>
            <person name="Woyke T."/>
            <person name="Klenk H.P."/>
            <person name="Zhou Y."/>
            <person name="Lilburn T.G."/>
            <person name="Beck B.J."/>
            <person name="De Vos P."/>
            <person name="Vandamme P."/>
            <person name="Eisen J.A."/>
            <person name="Garrity G."/>
            <person name="Hugenholtz P."/>
            <person name="Kyrpides N.C."/>
        </authorList>
    </citation>
    <scope>NUCLEOTIDE SEQUENCE [LARGE SCALE GENOMIC DNA]</scope>
    <source>
        <strain evidence="1 2">CGMCC 1.10821</strain>
    </source>
</reference>
<evidence type="ECO:0000313" key="1">
    <source>
        <dbReference type="EMBL" id="TWI04822.1"/>
    </source>
</evidence>
<gene>
    <name evidence="1" type="ORF">IP90_00960</name>
</gene>